<dbReference type="InterPro" id="IPR020472">
    <property type="entry name" value="WD40_PAC1"/>
</dbReference>
<keyword evidence="6" id="KW-1133">Transmembrane helix</keyword>
<keyword evidence="1 5" id="KW-0853">WD repeat</keyword>
<dbReference type="InterPro" id="IPR052234">
    <property type="entry name" value="U5_snRNP_Component"/>
</dbReference>
<dbReference type="KEGG" id="aqu:100635981"/>
<feature type="repeat" description="WD" evidence="5">
    <location>
        <begin position="353"/>
        <end position="387"/>
    </location>
</feature>
<feature type="repeat" description="WD" evidence="5">
    <location>
        <begin position="184"/>
        <end position="225"/>
    </location>
</feature>
<dbReference type="InterPro" id="IPR015943">
    <property type="entry name" value="WD40/YVTN_repeat-like_dom_sf"/>
</dbReference>
<feature type="repeat" description="WD" evidence="5">
    <location>
        <begin position="142"/>
        <end position="184"/>
    </location>
</feature>
<dbReference type="InterPro" id="IPR001680">
    <property type="entry name" value="WD40_rpt"/>
</dbReference>
<reference evidence="7" key="2">
    <citation type="submission" date="2024-06" db="UniProtKB">
        <authorList>
            <consortium name="EnsemblMetazoa"/>
        </authorList>
    </citation>
    <scope>IDENTIFICATION</scope>
</reference>
<feature type="repeat" description="WD" evidence="5">
    <location>
        <begin position="322"/>
        <end position="352"/>
    </location>
</feature>
<dbReference type="PROSITE" id="PS00678">
    <property type="entry name" value="WD_REPEATS_1"/>
    <property type="match status" value="2"/>
</dbReference>
<dbReference type="Proteomes" id="UP000007879">
    <property type="component" value="Unassembled WGS sequence"/>
</dbReference>
<dbReference type="InterPro" id="IPR036322">
    <property type="entry name" value="WD40_repeat_dom_sf"/>
</dbReference>
<organism evidence="7 8">
    <name type="scientific">Amphimedon queenslandica</name>
    <name type="common">Sponge</name>
    <dbReference type="NCBI Taxonomy" id="400682"/>
    <lineage>
        <taxon>Eukaryota</taxon>
        <taxon>Metazoa</taxon>
        <taxon>Porifera</taxon>
        <taxon>Demospongiae</taxon>
        <taxon>Heteroscleromorpha</taxon>
        <taxon>Haplosclerida</taxon>
        <taxon>Niphatidae</taxon>
        <taxon>Amphimedon</taxon>
    </lineage>
</organism>
<feature type="repeat" description="WD" evidence="5">
    <location>
        <begin position="226"/>
        <end position="260"/>
    </location>
</feature>
<keyword evidence="3" id="KW-0677">Repeat</keyword>
<dbReference type="PANTHER" id="PTHR44006:SF1">
    <property type="entry name" value="U5 SMALL NUCLEAR RIBONUCLEOPROTEIN 40 KDA PROTEIN"/>
    <property type="match status" value="1"/>
</dbReference>
<dbReference type="PRINTS" id="PR00320">
    <property type="entry name" value="GPROTEINBRPT"/>
</dbReference>
<accession>A0AAN0IYK7</accession>
<sequence length="387" mass="42495">MAFPPRSQQGGILVPHQQYAGGQGLIPLPPQQHGLATALMPTGPPRTTSLQAPIMRLLGHQGEVYTSKFSPTGSTLASGSFERLIFLWNVYGDCENYCVLKGHQGAIMDLNYSTDGTMLFSVATDKLGAVWDVEVGARVKKLKGHSSFVNSVSSSQRGSQIIATGSDDGTARVWDLRSRFASQNLNNTYQITSVLFNSTSDQLITGGLDNDVKVWDLRNEEVLYTLAGHNDTITSLSLSANGHYIASNGMDNTVRIWDVRPFTQDQHAFMFMCCVICYAACGMRCFTSELCYIINVVLNLIINSFSCLFFVCLLCQNLLGCSWSPDGRLVAAGSADRYVYVWDTITGHIRYKLPGHQGSVNDVDFHPKEPILLSCSSDKTLYLGELQ</sequence>
<evidence type="ECO:0000256" key="5">
    <source>
        <dbReference type="PROSITE-ProRule" id="PRU00221"/>
    </source>
</evidence>
<evidence type="ECO:0000256" key="6">
    <source>
        <dbReference type="SAM" id="Phobius"/>
    </source>
</evidence>
<feature type="transmembrane region" description="Helical" evidence="6">
    <location>
        <begin position="293"/>
        <end position="319"/>
    </location>
</feature>
<proteinExistence type="predicted"/>
<dbReference type="InterPro" id="IPR019775">
    <property type="entry name" value="WD40_repeat_CS"/>
</dbReference>
<dbReference type="SMART" id="SM00320">
    <property type="entry name" value="WD40"/>
    <property type="match status" value="7"/>
</dbReference>
<dbReference type="Gene3D" id="2.130.10.10">
    <property type="entry name" value="YVTN repeat-like/Quinoprotein amine dehydrogenase"/>
    <property type="match status" value="2"/>
</dbReference>
<evidence type="ECO:0000256" key="1">
    <source>
        <dbReference type="ARBA" id="ARBA00022574"/>
    </source>
</evidence>
<dbReference type="GeneID" id="100635981"/>
<dbReference type="CDD" id="cd00200">
    <property type="entry name" value="WD40"/>
    <property type="match status" value="1"/>
</dbReference>
<dbReference type="GO" id="GO:0006397">
    <property type="term" value="P:mRNA processing"/>
    <property type="evidence" value="ECO:0007669"/>
    <property type="project" value="UniProtKB-KW"/>
</dbReference>
<evidence type="ECO:0000256" key="3">
    <source>
        <dbReference type="ARBA" id="ARBA00022737"/>
    </source>
</evidence>
<reference evidence="8" key="1">
    <citation type="journal article" date="2010" name="Nature">
        <title>The Amphimedon queenslandica genome and the evolution of animal complexity.</title>
        <authorList>
            <person name="Srivastava M."/>
            <person name="Simakov O."/>
            <person name="Chapman J."/>
            <person name="Fahey B."/>
            <person name="Gauthier M.E."/>
            <person name="Mitros T."/>
            <person name="Richards G.S."/>
            <person name="Conaco C."/>
            <person name="Dacre M."/>
            <person name="Hellsten U."/>
            <person name="Larroux C."/>
            <person name="Putnam N.H."/>
            <person name="Stanke M."/>
            <person name="Adamska M."/>
            <person name="Darling A."/>
            <person name="Degnan S.M."/>
            <person name="Oakley T.H."/>
            <person name="Plachetzki D.C."/>
            <person name="Zhai Y."/>
            <person name="Adamski M."/>
            <person name="Calcino A."/>
            <person name="Cummins S.F."/>
            <person name="Goodstein D.M."/>
            <person name="Harris C."/>
            <person name="Jackson D.J."/>
            <person name="Leys S.P."/>
            <person name="Shu S."/>
            <person name="Woodcroft B.J."/>
            <person name="Vervoort M."/>
            <person name="Kosik K.S."/>
            <person name="Manning G."/>
            <person name="Degnan B.M."/>
            <person name="Rokhsar D.S."/>
        </authorList>
    </citation>
    <scope>NUCLEOTIDE SEQUENCE [LARGE SCALE GENOMIC DNA]</scope>
</reference>
<evidence type="ECO:0000256" key="4">
    <source>
        <dbReference type="ARBA" id="ARBA00023187"/>
    </source>
</evidence>
<keyword evidence="8" id="KW-1185">Reference proteome</keyword>
<dbReference type="GO" id="GO:0003723">
    <property type="term" value="F:RNA binding"/>
    <property type="evidence" value="ECO:0007669"/>
    <property type="project" value="TreeGrafter"/>
</dbReference>
<dbReference type="GO" id="GO:0008380">
    <property type="term" value="P:RNA splicing"/>
    <property type="evidence" value="ECO:0007669"/>
    <property type="project" value="UniProtKB-KW"/>
</dbReference>
<dbReference type="Pfam" id="PF00400">
    <property type="entry name" value="WD40"/>
    <property type="match status" value="7"/>
</dbReference>
<name>A0AAN0IYK7_AMPQE</name>
<dbReference type="PROSITE" id="PS50294">
    <property type="entry name" value="WD_REPEATS_REGION"/>
    <property type="match status" value="6"/>
</dbReference>
<keyword evidence="6" id="KW-0812">Transmembrane</keyword>
<evidence type="ECO:0000256" key="2">
    <source>
        <dbReference type="ARBA" id="ARBA00022664"/>
    </source>
</evidence>
<dbReference type="PANTHER" id="PTHR44006">
    <property type="entry name" value="U5 SMALL NUCLEAR RIBONUCLEOPROTEIN 40 KDA PROTEIN"/>
    <property type="match status" value="1"/>
</dbReference>
<dbReference type="PROSITE" id="PS50082">
    <property type="entry name" value="WD_REPEATS_2"/>
    <property type="match status" value="7"/>
</dbReference>
<dbReference type="AlphaFoldDB" id="A0AAN0IYK7"/>
<protein>
    <recommendedName>
        <fullName evidence="9">Anaphase-promoting complex subunit 4 WD40 domain-containing protein</fullName>
    </recommendedName>
</protein>
<dbReference type="EnsemblMetazoa" id="XM_019993977.1">
    <property type="protein sequence ID" value="XP_019849536.1"/>
    <property type="gene ID" value="LOC100635981"/>
</dbReference>
<evidence type="ECO:0000313" key="8">
    <source>
        <dbReference type="Proteomes" id="UP000007879"/>
    </source>
</evidence>
<dbReference type="GO" id="GO:0071013">
    <property type="term" value="C:catalytic step 2 spliceosome"/>
    <property type="evidence" value="ECO:0007669"/>
    <property type="project" value="TreeGrafter"/>
</dbReference>
<keyword evidence="6" id="KW-0472">Membrane</keyword>
<keyword evidence="4" id="KW-0508">mRNA splicing</keyword>
<dbReference type="SUPFAM" id="SSF50978">
    <property type="entry name" value="WD40 repeat-like"/>
    <property type="match status" value="1"/>
</dbReference>
<dbReference type="RefSeq" id="XP_019849536.1">
    <property type="nucleotide sequence ID" value="XM_019993977.1"/>
</dbReference>
<feature type="repeat" description="WD" evidence="5">
    <location>
        <begin position="57"/>
        <end position="90"/>
    </location>
</feature>
<evidence type="ECO:0000313" key="7">
    <source>
        <dbReference type="EnsemblMetazoa" id="XP_019849536.1"/>
    </source>
</evidence>
<feature type="repeat" description="WD" evidence="5">
    <location>
        <begin position="100"/>
        <end position="141"/>
    </location>
</feature>
<evidence type="ECO:0008006" key="9">
    <source>
        <dbReference type="Google" id="ProtNLM"/>
    </source>
</evidence>
<keyword evidence="2" id="KW-0507">mRNA processing</keyword>